<feature type="compositionally biased region" description="Low complexity" evidence="1">
    <location>
        <begin position="36"/>
        <end position="52"/>
    </location>
</feature>
<feature type="region of interest" description="Disordered" evidence="1">
    <location>
        <begin position="27"/>
        <end position="53"/>
    </location>
</feature>
<dbReference type="EMBL" id="JXLN01010718">
    <property type="protein sequence ID" value="KPM06236.1"/>
    <property type="molecule type" value="Genomic_DNA"/>
</dbReference>
<feature type="compositionally biased region" description="Polar residues" evidence="1">
    <location>
        <begin position="335"/>
        <end position="346"/>
    </location>
</feature>
<reference evidence="2 3" key="1">
    <citation type="journal article" date="2015" name="Parasit. Vectors">
        <title>Draft genome of the scabies mite.</title>
        <authorList>
            <person name="Rider S.D.Jr."/>
            <person name="Morgan M.S."/>
            <person name="Arlian L.G."/>
        </authorList>
    </citation>
    <scope>NUCLEOTIDE SEQUENCE [LARGE SCALE GENOMIC DNA]</scope>
    <source>
        <strain evidence="2">Arlian Lab</strain>
    </source>
</reference>
<gene>
    <name evidence="2" type="ORF">QR98_0047100</name>
</gene>
<protein>
    <submittedName>
        <fullName evidence="2">Uncharacterized protein</fullName>
    </submittedName>
</protein>
<evidence type="ECO:0000256" key="1">
    <source>
        <dbReference type="SAM" id="MobiDB-lite"/>
    </source>
</evidence>
<sequence length="414" mass="46731">MTLQQQLSTKTSALTIASVTSSPMISNNGINGVGNGESTSGSSSPTSPIVGSNGLFGQRFEETRLEVIRLRRTNEYLRDMLQNQEHLIKLLEGIRECLERRNDDLMEICSCKAFLSPDNMYILKDDLTDLYQKYYQTKTAQQLPVNLSLTSIDHHNQQQQQQQQIKTNHRKNSIKLSNNNLKQSSFVTMKHNGSESYNLPDLRKIPASHIRNGINEIDANRKSSNAPIECDVFDDVDGVERRKNSKNGIQNDKNNEMIIADILNGLKHSMSTMISNGKLNHHEDNDENGGEESKQESIELKNENGNKNVDNNDDGDQDDDDDDDEEIEIDEDQRPQSSLSSKSNVCKKNDSISIISDDGKASMQQPRLPILKSMLSPRADVVEEKIGFCLRSIRFLVSRVSSQKKFDHKTMIQD</sequence>
<name>A0A132A5J1_SARSC</name>
<dbReference type="AlphaFoldDB" id="A0A132A5J1"/>
<feature type="region of interest" description="Disordered" evidence="1">
    <location>
        <begin position="276"/>
        <end position="346"/>
    </location>
</feature>
<feature type="compositionally biased region" description="Basic and acidic residues" evidence="1">
    <location>
        <begin position="291"/>
        <end position="304"/>
    </location>
</feature>
<evidence type="ECO:0000313" key="2">
    <source>
        <dbReference type="EMBL" id="KPM06236.1"/>
    </source>
</evidence>
<accession>A0A132A5J1</accession>
<dbReference type="Proteomes" id="UP000616769">
    <property type="component" value="Unassembled WGS sequence"/>
</dbReference>
<dbReference type="VEuPathDB" id="VectorBase:SSCA005505"/>
<organism evidence="2 3">
    <name type="scientific">Sarcoptes scabiei</name>
    <name type="common">Itch mite</name>
    <name type="synonym">Acarus scabiei</name>
    <dbReference type="NCBI Taxonomy" id="52283"/>
    <lineage>
        <taxon>Eukaryota</taxon>
        <taxon>Metazoa</taxon>
        <taxon>Ecdysozoa</taxon>
        <taxon>Arthropoda</taxon>
        <taxon>Chelicerata</taxon>
        <taxon>Arachnida</taxon>
        <taxon>Acari</taxon>
        <taxon>Acariformes</taxon>
        <taxon>Sarcoptiformes</taxon>
        <taxon>Astigmata</taxon>
        <taxon>Psoroptidia</taxon>
        <taxon>Sarcoptoidea</taxon>
        <taxon>Sarcoptidae</taxon>
        <taxon>Sarcoptinae</taxon>
        <taxon>Sarcoptes</taxon>
    </lineage>
</organism>
<feature type="compositionally biased region" description="Acidic residues" evidence="1">
    <location>
        <begin position="311"/>
        <end position="331"/>
    </location>
</feature>
<comment type="caution">
    <text evidence="2">The sequence shown here is derived from an EMBL/GenBank/DDBJ whole genome shotgun (WGS) entry which is preliminary data.</text>
</comment>
<evidence type="ECO:0000313" key="3">
    <source>
        <dbReference type="Proteomes" id="UP000616769"/>
    </source>
</evidence>
<proteinExistence type="predicted"/>